<protein>
    <recommendedName>
        <fullName evidence="3">N-acetyltransferase domain-containing protein</fullName>
    </recommendedName>
</protein>
<comment type="caution">
    <text evidence="4">The sequence shown here is derived from an EMBL/GenBank/DDBJ whole genome shotgun (WGS) entry which is preliminary data.</text>
</comment>
<proteinExistence type="predicted"/>
<evidence type="ECO:0000259" key="3">
    <source>
        <dbReference type="PROSITE" id="PS51186"/>
    </source>
</evidence>
<evidence type="ECO:0000313" key="5">
    <source>
        <dbReference type="Proteomes" id="UP000004816"/>
    </source>
</evidence>
<dbReference type="OrthoDB" id="9799092at2"/>
<keyword evidence="1" id="KW-0808">Transferase</keyword>
<evidence type="ECO:0000256" key="2">
    <source>
        <dbReference type="ARBA" id="ARBA00023315"/>
    </source>
</evidence>
<accession>E5XQV2</accession>
<reference evidence="4 5" key="1">
    <citation type="journal article" date="2011" name="Stand. Genomic Sci.">
        <title>High quality draft genome sequence of Segniliparus rugosus CDC 945(T)= (ATCC BAA-974(T)).</title>
        <authorList>
            <person name="Earl A.M."/>
            <person name="Desjardins C.A."/>
            <person name="Fitzgerald M.G."/>
            <person name="Arachchi H.M."/>
            <person name="Zeng Q."/>
            <person name="Mehta T."/>
            <person name="Griggs A."/>
            <person name="Birren B.W."/>
            <person name="Toney N.C."/>
            <person name="Carr J."/>
            <person name="Posey J."/>
            <person name="Butler W.R."/>
        </authorList>
    </citation>
    <scope>NUCLEOTIDE SEQUENCE [LARGE SCALE GENOMIC DNA]</scope>
    <source>
        <strain evidence="5">ATCC BAA-974 / DSM 45345 / CCUG 50838 / CIP 108380 / JCM 13579 / CDC 945</strain>
    </source>
</reference>
<organism evidence="4 5">
    <name type="scientific">Segniliparus rugosus (strain ATCC BAA-974 / DSM 45345 / CCUG 50838 / CIP 108380 / JCM 13579 / CDC 945)</name>
    <dbReference type="NCBI Taxonomy" id="679197"/>
    <lineage>
        <taxon>Bacteria</taxon>
        <taxon>Bacillati</taxon>
        <taxon>Actinomycetota</taxon>
        <taxon>Actinomycetes</taxon>
        <taxon>Mycobacteriales</taxon>
        <taxon>Segniliparaceae</taxon>
        <taxon>Segniliparus</taxon>
    </lineage>
</organism>
<dbReference type="RefSeq" id="WP_007469732.1">
    <property type="nucleotide sequence ID" value="NZ_KI391953.1"/>
</dbReference>
<dbReference type="SUPFAM" id="SSF55729">
    <property type="entry name" value="Acyl-CoA N-acyltransferases (Nat)"/>
    <property type="match status" value="1"/>
</dbReference>
<dbReference type="InterPro" id="IPR050832">
    <property type="entry name" value="Bact_Acetyltransf"/>
</dbReference>
<evidence type="ECO:0000256" key="1">
    <source>
        <dbReference type="ARBA" id="ARBA00022679"/>
    </source>
</evidence>
<keyword evidence="5" id="KW-1185">Reference proteome</keyword>
<dbReference type="AlphaFoldDB" id="E5XQV2"/>
<sequence length="176" mass="18779">MTGIVRLGPDDWELHRAIRLEALRTAPDKYSTRHEDMVDQPEAWWREVMGRNRYFYARLGGDVVGLAGLATPTGKAVSGADRGAAFAEALPAGAGMLISVFVSASARGQGLGEKLSSAVIGQARAEGLAKLFLDVAEHNAVARGIYARLGFVLTGKSRPAECIGSTHEELEMALTL</sequence>
<keyword evidence="2" id="KW-0012">Acyltransferase</keyword>
<dbReference type="Gene3D" id="3.40.630.30">
    <property type="match status" value="1"/>
</dbReference>
<dbReference type="eggNOG" id="COG0456">
    <property type="taxonomic scope" value="Bacteria"/>
</dbReference>
<dbReference type="GO" id="GO:0016747">
    <property type="term" value="F:acyltransferase activity, transferring groups other than amino-acyl groups"/>
    <property type="evidence" value="ECO:0007669"/>
    <property type="project" value="InterPro"/>
</dbReference>
<evidence type="ECO:0000313" key="4">
    <source>
        <dbReference type="EMBL" id="EFV13287.1"/>
    </source>
</evidence>
<gene>
    <name evidence="4" type="ORF">HMPREF9336_01874</name>
</gene>
<dbReference type="HOGENOM" id="CLU_013985_19_3_11"/>
<feature type="domain" description="N-acetyltransferase" evidence="3">
    <location>
        <begin position="16"/>
        <end position="176"/>
    </location>
</feature>
<dbReference type="CDD" id="cd04301">
    <property type="entry name" value="NAT_SF"/>
    <property type="match status" value="1"/>
</dbReference>
<dbReference type="Pfam" id="PF00583">
    <property type="entry name" value="Acetyltransf_1"/>
    <property type="match status" value="1"/>
</dbReference>
<dbReference type="PANTHER" id="PTHR43877">
    <property type="entry name" value="AMINOALKYLPHOSPHONATE N-ACETYLTRANSFERASE-RELATED-RELATED"/>
    <property type="match status" value="1"/>
</dbReference>
<name>E5XQV2_SEGRC</name>
<dbReference type="Proteomes" id="UP000004816">
    <property type="component" value="Unassembled WGS sequence"/>
</dbReference>
<dbReference type="InterPro" id="IPR000182">
    <property type="entry name" value="GNAT_dom"/>
</dbReference>
<dbReference type="PROSITE" id="PS51186">
    <property type="entry name" value="GNAT"/>
    <property type="match status" value="1"/>
</dbReference>
<dbReference type="InterPro" id="IPR016181">
    <property type="entry name" value="Acyl_CoA_acyltransferase"/>
</dbReference>
<dbReference type="EMBL" id="ACZI02000002">
    <property type="protein sequence ID" value="EFV13287.1"/>
    <property type="molecule type" value="Genomic_DNA"/>
</dbReference>